<comment type="caution">
    <text evidence="1">The sequence shown here is derived from an EMBL/GenBank/DDBJ whole genome shotgun (WGS) entry which is preliminary data.</text>
</comment>
<keyword evidence="2" id="KW-1185">Reference proteome</keyword>
<organism evidence="1 2">
    <name type="scientific">Pseudoroseicyclus aestuarii</name>
    <dbReference type="NCBI Taxonomy" id="1795041"/>
    <lineage>
        <taxon>Bacteria</taxon>
        <taxon>Pseudomonadati</taxon>
        <taxon>Pseudomonadota</taxon>
        <taxon>Alphaproteobacteria</taxon>
        <taxon>Rhodobacterales</taxon>
        <taxon>Paracoccaceae</taxon>
        <taxon>Pseudoroseicyclus</taxon>
    </lineage>
</organism>
<dbReference type="OrthoDB" id="1429303at2"/>
<evidence type="ECO:0000313" key="2">
    <source>
        <dbReference type="Proteomes" id="UP000248311"/>
    </source>
</evidence>
<proteinExistence type="predicted"/>
<dbReference type="EMBL" id="QJTE01000001">
    <property type="protein sequence ID" value="PYE85838.1"/>
    <property type="molecule type" value="Genomic_DNA"/>
</dbReference>
<reference evidence="1 2" key="1">
    <citation type="submission" date="2018-06" db="EMBL/GenBank/DDBJ databases">
        <title>Genomic Encyclopedia of Type Strains, Phase III (KMG-III): the genomes of soil and plant-associated and newly described type strains.</title>
        <authorList>
            <person name="Whitman W."/>
        </authorList>
    </citation>
    <scope>NUCLEOTIDE SEQUENCE [LARGE SCALE GENOMIC DNA]</scope>
    <source>
        <strain evidence="1 2">CECT 9025</strain>
    </source>
</reference>
<dbReference type="Gene3D" id="3.40.50.300">
    <property type="entry name" value="P-loop containing nucleotide triphosphate hydrolases"/>
    <property type="match status" value="1"/>
</dbReference>
<dbReference type="AlphaFoldDB" id="A0A318TBX7"/>
<dbReference type="RefSeq" id="WP_110812853.1">
    <property type="nucleotide sequence ID" value="NZ_QJTE01000001.1"/>
</dbReference>
<dbReference type="SUPFAM" id="SSF52540">
    <property type="entry name" value="P-loop containing nucleoside triphosphate hydrolases"/>
    <property type="match status" value="1"/>
</dbReference>
<protein>
    <recommendedName>
        <fullName evidence="3">Sulfotransferase family protein</fullName>
    </recommendedName>
</protein>
<dbReference type="Proteomes" id="UP000248311">
    <property type="component" value="Unassembled WGS sequence"/>
</dbReference>
<gene>
    <name evidence="1" type="ORF">DFP88_101511</name>
</gene>
<name>A0A318TBX7_9RHOB</name>
<evidence type="ECO:0000313" key="1">
    <source>
        <dbReference type="EMBL" id="PYE85838.1"/>
    </source>
</evidence>
<dbReference type="InterPro" id="IPR027417">
    <property type="entry name" value="P-loop_NTPase"/>
</dbReference>
<sequence>MAAPFDTVFVLCTGRCGSTTLARAAAHLPGWTAGHETRVRRLGADRLAYPARHIEVDNRLAWMLGRLGTTWGDRAGYLHLTRDPEAVAESFAARAGQGILRAYREGILYRAPGAETLEVCRDYVATVTANIEAFLATRAHVRRLRMEEMATDFEDFADWIGAGPDRGAARAALAQRHNARGSQ</sequence>
<evidence type="ECO:0008006" key="3">
    <source>
        <dbReference type="Google" id="ProtNLM"/>
    </source>
</evidence>
<accession>A0A318TBX7</accession>